<dbReference type="AlphaFoldDB" id="A0AAE9XR44"/>
<keyword evidence="1" id="KW-0479">Metal-binding</keyword>
<dbReference type="Gene3D" id="3.90.850.10">
    <property type="entry name" value="Fumarylacetoacetase-like, C-terminal domain"/>
    <property type="match status" value="1"/>
</dbReference>
<dbReference type="Proteomes" id="UP001217500">
    <property type="component" value="Chromosome"/>
</dbReference>
<dbReference type="KEGG" id="gso:PH603_12460"/>
<organism evidence="3 4">
    <name type="scientific">Gimibacter soli</name>
    <dbReference type="NCBI Taxonomy" id="3024400"/>
    <lineage>
        <taxon>Bacteria</taxon>
        <taxon>Pseudomonadati</taxon>
        <taxon>Pseudomonadota</taxon>
        <taxon>Alphaproteobacteria</taxon>
        <taxon>Kordiimonadales</taxon>
        <taxon>Temperatibacteraceae</taxon>
        <taxon>Gimibacter</taxon>
    </lineage>
</organism>
<dbReference type="InterPro" id="IPR036663">
    <property type="entry name" value="Fumarylacetoacetase_C_sf"/>
</dbReference>
<evidence type="ECO:0000313" key="3">
    <source>
        <dbReference type="EMBL" id="WCL53350.1"/>
    </source>
</evidence>
<proteinExistence type="predicted"/>
<dbReference type="InterPro" id="IPR011234">
    <property type="entry name" value="Fumarylacetoacetase-like_C"/>
</dbReference>
<gene>
    <name evidence="3" type="ORF">PH603_12460</name>
</gene>
<sequence>MTEASVFSPDIPVLGGGDLAAGRVFCVGRNYADHAAEMGDAVPEPPFFFIKPATCLVVRPATLSYPPRTADLQHEIELVVVIGKGGRDIARDRALEHVAGYATGVDMTRRDMQAEAKAKRRPWDMSKSFDEAAPISAITPAVAVPGIEQAALRLTVNGDVRQQGHVADMIWPVADIVAELSTYMALLPGDLIYTGTPAGVGPVARGDRVRAEIEGLEPLDFTIA</sequence>
<name>A0AAE9XR44_9PROT</name>
<dbReference type="PANTHER" id="PTHR11820:SF90">
    <property type="entry name" value="FLUTATHIONE S-TRANSFERASE"/>
    <property type="match status" value="1"/>
</dbReference>
<evidence type="ECO:0000259" key="2">
    <source>
        <dbReference type="Pfam" id="PF01557"/>
    </source>
</evidence>
<dbReference type="Pfam" id="PF01557">
    <property type="entry name" value="FAA_hydrolase"/>
    <property type="match status" value="1"/>
</dbReference>
<keyword evidence="3" id="KW-0378">Hydrolase</keyword>
<evidence type="ECO:0000313" key="4">
    <source>
        <dbReference type="Proteomes" id="UP001217500"/>
    </source>
</evidence>
<evidence type="ECO:0000256" key="1">
    <source>
        <dbReference type="ARBA" id="ARBA00022723"/>
    </source>
</evidence>
<reference evidence="3" key="1">
    <citation type="submission" date="2023-01" db="EMBL/GenBank/DDBJ databases">
        <title>The genome sequence of Kordiimonadaceae bacterium 6D33.</title>
        <authorList>
            <person name="Liu Y."/>
        </authorList>
    </citation>
    <scope>NUCLEOTIDE SEQUENCE</scope>
    <source>
        <strain evidence="3">6D33</strain>
    </source>
</reference>
<dbReference type="GO" id="GO:0018773">
    <property type="term" value="F:acetylpyruvate hydrolase activity"/>
    <property type="evidence" value="ECO:0007669"/>
    <property type="project" value="TreeGrafter"/>
</dbReference>
<protein>
    <submittedName>
        <fullName evidence="3">Fumarylacetoacetate hydrolase family protein</fullName>
    </submittedName>
</protein>
<feature type="domain" description="Fumarylacetoacetase-like C-terminal" evidence="2">
    <location>
        <begin position="24"/>
        <end position="223"/>
    </location>
</feature>
<keyword evidence="4" id="KW-1185">Reference proteome</keyword>
<dbReference type="EMBL" id="CP116805">
    <property type="protein sequence ID" value="WCL53350.1"/>
    <property type="molecule type" value="Genomic_DNA"/>
</dbReference>
<accession>A0AAE9XR44</accession>
<dbReference type="PANTHER" id="PTHR11820">
    <property type="entry name" value="ACYLPYRUVASE"/>
    <property type="match status" value="1"/>
</dbReference>
<dbReference type="SUPFAM" id="SSF56529">
    <property type="entry name" value="FAH"/>
    <property type="match status" value="1"/>
</dbReference>
<dbReference type="GO" id="GO:0046872">
    <property type="term" value="F:metal ion binding"/>
    <property type="evidence" value="ECO:0007669"/>
    <property type="project" value="UniProtKB-KW"/>
</dbReference>